<dbReference type="RefSeq" id="WP_130981743.1">
    <property type="nucleotide sequence ID" value="NZ_SISG01000001.1"/>
</dbReference>
<keyword evidence="3" id="KW-1185">Reference proteome</keyword>
<reference evidence="3" key="1">
    <citation type="submission" date="2019-02" db="EMBL/GenBank/DDBJ databases">
        <title>Glaciihabitans arcticus sp. nov., a psychrotolerant bacterium isolated from polar soil.</title>
        <authorList>
            <person name="Dahal R.H."/>
        </authorList>
    </citation>
    <scope>NUCLEOTIDE SEQUENCE [LARGE SCALE GENOMIC DNA]</scope>
    <source>
        <strain evidence="3">RP-3-7</strain>
    </source>
</reference>
<name>A0A4Q9GRP1_9MICO</name>
<dbReference type="InterPro" id="IPR016097">
    <property type="entry name" value="DUF695"/>
</dbReference>
<gene>
    <name evidence="2" type="ORF">EYE40_09665</name>
</gene>
<evidence type="ECO:0000259" key="1">
    <source>
        <dbReference type="Pfam" id="PF05117"/>
    </source>
</evidence>
<proteinExistence type="predicted"/>
<comment type="caution">
    <text evidence="2">The sequence shown here is derived from an EMBL/GenBank/DDBJ whole genome shotgun (WGS) entry which is preliminary data.</text>
</comment>
<dbReference type="AlphaFoldDB" id="A0A4Q9GRP1"/>
<protein>
    <submittedName>
        <fullName evidence="2">DUF695 domain-containing protein</fullName>
    </submittedName>
</protein>
<evidence type="ECO:0000313" key="3">
    <source>
        <dbReference type="Proteomes" id="UP000294194"/>
    </source>
</evidence>
<dbReference type="Proteomes" id="UP000294194">
    <property type="component" value="Unassembled WGS sequence"/>
</dbReference>
<feature type="domain" description="DUF695" evidence="1">
    <location>
        <begin position="250"/>
        <end position="338"/>
    </location>
</feature>
<dbReference type="EMBL" id="SISG01000001">
    <property type="protein sequence ID" value="TBN57632.1"/>
    <property type="molecule type" value="Genomic_DNA"/>
</dbReference>
<evidence type="ECO:0000313" key="2">
    <source>
        <dbReference type="EMBL" id="TBN57632.1"/>
    </source>
</evidence>
<accession>A0A4Q9GRP1</accession>
<organism evidence="2 3">
    <name type="scientific">Glaciihabitans arcticus</name>
    <dbReference type="NCBI Taxonomy" id="2668039"/>
    <lineage>
        <taxon>Bacteria</taxon>
        <taxon>Bacillati</taxon>
        <taxon>Actinomycetota</taxon>
        <taxon>Actinomycetes</taxon>
        <taxon>Micrococcales</taxon>
        <taxon>Microbacteriaceae</taxon>
        <taxon>Glaciihabitans</taxon>
    </lineage>
</organism>
<sequence>MGLFSKREKPATTHPISDFWEWWNAKGQSRFTKAIPTGEYGELITDIAAMVSAIDPGLQWETAKGRVAEHALIVTSGGIAELRPLAERWLRGAPAANPTWEFAAARRRDASVLDAAINIDGAQLDFAEARVVAVVDEDSQKIDVTVFHPQFPAMRRQGGAQVTFLFLDWLLGEDDVTRWLGVIEPTDTEPEGSRPLGELLDIVTDLESRQTEGEWVVMGATDRRGKPVLVSVIRPLRWIDRPLLDLHSEIRLPYAAQSDGLPTPEGLEEVGSYEDELVATLGGRAVLVAMVSTRGARTFHLYSDSEDQNSRDLIDRFRAGDAAKKAHELDPGWRAVRQFA</sequence>
<dbReference type="Pfam" id="PF05117">
    <property type="entry name" value="DUF695"/>
    <property type="match status" value="1"/>
</dbReference>